<name>A0ABP9M1Y5_9MICO</name>
<reference evidence="3" key="1">
    <citation type="journal article" date="2019" name="Int. J. Syst. Evol. Microbiol.">
        <title>The Global Catalogue of Microorganisms (GCM) 10K type strain sequencing project: providing services to taxonomists for standard genome sequencing and annotation.</title>
        <authorList>
            <consortium name="The Broad Institute Genomics Platform"/>
            <consortium name="The Broad Institute Genome Sequencing Center for Infectious Disease"/>
            <person name="Wu L."/>
            <person name="Ma J."/>
        </authorList>
    </citation>
    <scope>NUCLEOTIDE SEQUENCE [LARGE SCALE GENOMIC DNA]</scope>
    <source>
        <strain evidence="3">JCM 18959</strain>
    </source>
</reference>
<feature type="transmembrane region" description="Helical" evidence="1">
    <location>
        <begin position="56"/>
        <end position="76"/>
    </location>
</feature>
<accession>A0ABP9M1Y5</accession>
<evidence type="ECO:0000313" key="2">
    <source>
        <dbReference type="EMBL" id="GAA5089435.1"/>
    </source>
</evidence>
<keyword evidence="3" id="KW-1185">Reference proteome</keyword>
<proteinExistence type="predicted"/>
<feature type="transmembrane region" description="Helical" evidence="1">
    <location>
        <begin position="29"/>
        <end position="50"/>
    </location>
</feature>
<evidence type="ECO:0000256" key="1">
    <source>
        <dbReference type="SAM" id="Phobius"/>
    </source>
</evidence>
<dbReference type="EMBL" id="BAABKZ010000001">
    <property type="protein sequence ID" value="GAA5089435.1"/>
    <property type="molecule type" value="Genomic_DNA"/>
</dbReference>
<gene>
    <name evidence="2" type="ORF">GCM10025760_13380</name>
</gene>
<evidence type="ECO:0000313" key="3">
    <source>
        <dbReference type="Proteomes" id="UP001501407"/>
    </source>
</evidence>
<organism evidence="2 3">
    <name type="scientific">Microbacterium yannicii</name>
    <dbReference type="NCBI Taxonomy" id="671622"/>
    <lineage>
        <taxon>Bacteria</taxon>
        <taxon>Bacillati</taxon>
        <taxon>Actinomycetota</taxon>
        <taxon>Actinomycetes</taxon>
        <taxon>Micrococcales</taxon>
        <taxon>Microbacteriaceae</taxon>
        <taxon>Microbacterium</taxon>
    </lineage>
</organism>
<feature type="transmembrane region" description="Helical" evidence="1">
    <location>
        <begin position="6"/>
        <end position="22"/>
    </location>
</feature>
<comment type="caution">
    <text evidence="2">The sequence shown here is derived from an EMBL/GenBank/DDBJ whole genome shotgun (WGS) entry which is preliminary data.</text>
</comment>
<keyword evidence="1" id="KW-1133">Transmembrane helix</keyword>
<sequence length="110" mass="10985">MLAAVVLAIVLVIAGGIAWWLARGCKLTMVGATGAIVGGVLSLIALVVLLDPEAGLRAAAIITTGSGVWLLAWALAGGIHGQRLLRAEERADAAAGVAPAVLPLTATAER</sequence>
<dbReference type="Proteomes" id="UP001501407">
    <property type="component" value="Unassembled WGS sequence"/>
</dbReference>
<protein>
    <submittedName>
        <fullName evidence="2">Uncharacterized protein</fullName>
    </submittedName>
</protein>
<keyword evidence="1" id="KW-0472">Membrane</keyword>
<keyword evidence="1" id="KW-0812">Transmembrane</keyword>